<keyword evidence="2" id="KW-1185">Reference proteome</keyword>
<evidence type="ECO:0008006" key="3">
    <source>
        <dbReference type="Google" id="ProtNLM"/>
    </source>
</evidence>
<proteinExistence type="predicted"/>
<dbReference type="Proteomes" id="UP000672011">
    <property type="component" value="Chromosome"/>
</dbReference>
<organism evidence="1 2">
    <name type="scientific">Faecalibacter bovis</name>
    <dbReference type="NCBI Taxonomy" id="2898187"/>
    <lineage>
        <taxon>Bacteria</taxon>
        <taxon>Pseudomonadati</taxon>
        <taxon>Bacteroidota</taxon>
        <taxon>Flavobacteriia</taxon>
        <taxon>Flavobacteriales</taxon>
        <taxon>Weeksellaceae</taxon>
        <taxon>Faecalibacter</taxon>
    </lineage>
</organism>
<sequence>MKSVLDEFEQFKNELTKLNIVVNKVEKVGNGSMPFYEIFYTSPRYTVEKRLYVQRHELDEWLEKFKEQYKS</sequence>
<reference evidence="1 2" key="1">
    <citation type="journal article" date="2021" name="Int. J. Syst. Evol. Microbiol.">
        <title>Faecalibacter bovis sp. nov., isolated from cow faeces.</title>
        <authorList>
            <person name="Li F."/>
            <person name="Zhao W."/>
            <person name="Hong Q."/>
            <person name="Shao Q."/>
            <person name="Song J."/>
            <person name="Yang S."/>
        </authorList>
    </citation>
    <scope>NUCLEOTIDE SEQUENCE [LARGE SCALE GENOMIC DNA]</scope>
    <source>
        <strain evidence="1 2">ZY171143</strain>
    </source>
</reference>
<accession>A0ABX7XGT8</accession>
<protein>
    <recommendedName>
        <fullName evidence="3">DNA-binding protein</fullName>
    </recommendedName>
</protein>
<gene>
    <name evidence="1" type="ORF">J9309_09175</name>
</gene>
<evidence type="ECO:0000313" key="2">
    <source>
        <dbReference type="Proteomes" id="UP000672011"/>
    </source>
</evidence>
<dbReference type="EMBL" id="CP072842">
    <property type="protein sequence ID" value="QTV07072.1"/>
    <property type="molecule type" value="Genomic_DNA"/>
</dbReference>
<name>A0ABX7XGT8_9FLAO</name>
<evidence type="ECO:0000313" key="1">
    <source>
        <dbReference type="EMBL" id="QTV07072.1"/>
    </source>
</evidence>
<reference evidence="2" key="2">
    <citation type="submission" date="2021-04" db="EMBL/GenBank/DDBJ databases">
        <title>Taxonomy of Flavobacteriaceae bacterium ZY171143.</title>
        <authorList>
            <person name="Li F."/>
        </authorList>
    </citation>
    <scope>NUCLEOTIDE SEQUENCE [LARGE SCALE GENOMIC DNA]</scope>
    <source>
        <strain evidence="2">ZY171143</strain>
    </source>
</reference>